<dbReference type="EMBL" id="WBMT01000024">
    <property type="protein sequence ID" value="KAB2341868.1"/>
    <property type="molecule type" value="Genomic_DNA"/>
</dbReference>
<sequence length="89" mass="9399">MTATMPERLNLSALHDDLQAVLDAHGIACDDLSVLPIVQAGEFAGVTFSGHSYERPAGLPAADNAAVRRDVVGELLARFFPEHAEEAAA</sequence>
<accession>A0A6H9Y9Q3</accession>
<organism evidence="1 2">
    <name type="scientific">Actinomadura rudentiformis</name>
    <dbReference type="NCBI Taxonomy" id="359158"/>
    <lineage>
        <taxon>Bacteria</taxon>
        <taxon>Bacillati</taxon>
        <taxon>Actinomycetota</taxon>
        <taxon>Actinomycetes</taxon>
        <taxon>Streptosporangiales</taxon>
        <taxon>Thermomonosporaceae</taxon>
        <taxon>Actinomadura</taxon>
    </lineage>
</organism>
<name>A0A6H9Y9Q3_9ACTN</name>
<dbReference type="AlphaFoldDB" id="A0A6H9Y9Q3"/>
<dbReference type="Proteomes" id="UP000468735">
    <property type="component" value="Unassembled WGS sequence"/>
</dbReference>
<evidence type="ECO:0000313" key="2">
    <source>
        <dbReference type="Proteomes" id="UP000468735"/>
    </source>
</evidence>
<comment type="caution">
    <text evidence="1">The sequence shown here is derived from an EMBL/GenBank/DDBJ whole genome shotgun (WGS) entry which is preliminary data.</text>
</comment>
<keyword evidence="2" id="KW-1185">Reference proteome</keyword>
<evidence type="ECO:0000313" key="1">
    <source>
        <dbReference type="EMBL" id="KAB2341868.1"/>
    </source>
</evidence>
<protein>
    <submittedName>
        <fullName evidence="1">Uncharacterized protein</fullName>
    </submittedName>
</protein>
<dbReference type="RefSeq" id="WP_151568038.1">
    <property type="nucleotide sequence ID" value="NZ_WBMT01000024.1"/>
</dbReference>
<gene>
    <name evidence="1" type="ORF">F8566_40535</name>
</gene>
<reference evidence="1 2" key="1">
    <citation type="submission" date="2019-09" db="EMBL/GenBank/DDBJ databases">
        <title>Actinomadura physcomitrii sp. nov., a novel actinomycete isolated from moss [Physcomitrium sphaericum (Ludw) Fuernr].</title>
        <authorList>
            <person name="Zhuang X."/>
            <person name="Liu C."/>
        </authorList>
    </citation>
    <scope>NUCLEOTIDE SEQUENCE [LARGE SCALE GENOMIC DNA]</scope>
    <source>
        <strain evidence="1 2">HMC1</strain>
    </source>
</reference>
<proteinExistence type="predicted"/>